<organism evidence="1">
    <name type="scientific">Tanacetum cinerariifolium</name>
    <name type="common">Dalmatian daisy</name>
    <name type="synonym">Chrysanthemum cinerariifolium</name>
    <dbReference type="NCBI Taxonomy" id="118510"/>
    <lineage>
        <taxon>Eukaryota</taxon>
        <taxon>Viridiplantae</taxon>
        <taxon>Streptophyta</taxon>
        <taxon>Embryophyta</taxon>
        <taxon>Tracheophyta</taxon>
        <taxon>Spermatophyta</taxon>
        <taxon>Magnoliopsida</taxon>
        <taxon>eudicotyledons</taxon>
        <taxon>Gunneridae</taxon>
        <taxon>Pentapetalae</taxon>
        <taxon>asterids</taxon>
        <taxon>campanulids</taxon>
        <taxon>Asterales</taxon>
        <taxon>Asteraceae</taxon>
        <taxon>Asteroideae</taxon>
        <taxon>Anthemideae</taxon>
        <taxon>Anthemidinae</taxon>
        <taxon>Tanacetum</taxon>
    </lineage>
</organism>
<sequence>GVASEWFTKECIGTISTRDDLVKRFVLKFYNICDHEETEDNNNPDVIDNVPEIFKINDDLFKFDSPLCVAFEESNHLLKTDHDLFTYKTQKIKTYDKYEQELSNKTQGLEEPWSENGVPYQLCDHVCEPYRFKNGGAKWPTCASDIDGFCNGGELPGMSYFENFHELDNEVLLKLEKCWWKVNTHEIAPFARRENFGWGPYANIKTEWASNPYLDANRIFGRDYEASNIGCTQENHEHKGNLIPEPSNCKVGRFKMMKYSFTNNKEYIIVKESEYLNHSKGSLDAYQELLRLINEGWVVTTPGD</sequence>
<feature type="non-terminal residue" evidence="1">
    <location>
        <position position="1"/>
    </location>
</feature>
<accession>A0A699KA94</accession>
<dbReference type="EMBL" id="BKCJ010490621">
    <property type="protein sequence ID" value="GFA80151.1"/>
    <property type="molecule type" value="Genomic_DNA"/>
</dbReference>
<evidence type="ECO:0000313" key="1">
    <source>
        <dbReference type="EMBL" id="GFA80151.1"/>
    </source>
</evidence>
<protein>
    <submittedName>
        <fullName evidence="1">Uncharacterized protein</fullName>
    </submittedName>
</protein>
<reference evidence="1" key="1">
    <citation type="journal article" date="2019" name="Sci. Rep.">
        <title>Draft genome of Tanacetum cinerariifolium, the natural source of mosquito coil.</title>
        <authorList>
            <person name="Yamashiro T."/>
            <person name="Shiraishi A."/>
            <person name="Satake H."/>
            <person name="Nakayama K."/>
        </authorList>
    </citation>
    <scope>NUCLEOTIDE SEQUENCE</scope>
</reference>
<gene>
    <name evidence="1" type="ORF">Tci_652123</name>
</gene>
<name>A0A699KA94_TANCI</name>
<comment type="caution">
    <text evidence="1">The sequence shown here is derived from an EMBL/GenBank/DDBJ whole genome shotgun (WGS) entry which is preliminary data.</text>
</comment>
<dbReference type="AlphaFoldDB" id="A0A699KA94"/>
<proteinExistence type="predicted"/>